<dbReference type="Proteomes" id="UP001144673">
    <property type="component" value="Chromosome 3"/>
</dbReference>
<feature type="chain" id="PRO_5040867471" description="Secreted protein" evidence="1">
    <location>
        <begin position="24"/>
        <end position="78"/>
    </location>
</feature>
<evidence type="ECO:0000313" key="3">
    <source>
        <dbReference type="Proteomes" id="UP001144673"/>
    </source>
</evidence>
<protein>
    <recommendedName>
        <fullName evidence="4">Secreted protein</fullName>
    </recommendedName>
</protein>
<proteinExistence type="predicted"/>
<dbReference type="AlphaFoldDB" id="A0A9W8Q6E1"/>
<reference evidence="2" key="1">
    <citation type="journal article" date="2023" name="Access Microbiol">
        <title>De-novo genome assembly for Akanthomyces muscarius, a biocontrol agent of insect agricultural pests.</title>
        <authorList>
            <person name="Erdos Z."/>
            <person name="Studholme D.J."/>
            <person name="Raymond B."/>
            <person name="Sharma M."/>
        </authorList>
    </citation>
    <scope>NUCLEOTIDE SEQUENCE</scope>
    <source>
        <strain evidence="2">Ve6</strain>
    </source>
</reference>
<dbReference type="EMBL" id="JAJHUN010000010">
    <property type="protein sequence ID" value="KAJ4148005.1"/>
    <property type="molecule type" value="Genomic_DNA"/>
</dbReference>
<sequence>MVRFTAAAVLTFALSTMALSGDGHPVNAAVMSTRDEAQPPQGENPEDFKKWLLTVAEAADELRKMAEEVAKNQGEKAV</sequence>
<comment type="caution">
    <text evidence="2">The sequence shown here is derived from an EMBL/GenBank/DDBJ whole genome shotgun (WGS) entry which is preliminary data.</text>
</comment>
<dbReference type="GeneID" id="80889653"/>
<keyword evidence="3" id="KW-1185">Reference proteome</keyword>
<accession>A0A9W8Q6E1</accession>
<evidence type="ECO:0008006" key="4">
    <source>
        <dbReference type="Google" id="ProtNLM"/>
    </source>
</evidence>
<organism evidence="2 3">
    <name type="scientific">Akanthomyces muscarius</name>
    <name type="common">Entomopathogenic fungus</name>
    <name type="synonym">Lecanicillium muscarium</name>
    <dbReference type="NCBI Taxonomy" id="2231603"/>
    <lineage>
        <taxon>Eukaryota</taxon>
        <taxon>Fungi</taxon>
        <taxon>Dikarya</taxon>
        <taxon>Ascomycota</taxon>
        <taxon>Pezizomycotina</taxon>
        <taxon>Sordariomycetes</taxon>
        <taxon>Hypocreomycetidae</taxon>
        <taxon>Hypocreales</taxon>
        <taxon>Cordycipitaceae</taxon>
        <taxon>Akanthomyces</taxon>
    </lineage>
</organism>
<dbReference type="RefSeq" id="XP_056050946.1">
    <property type="nucleotide sequence ID" value="XM_056193961.1"/>
</dbReference>
<dbReference type="KEGG" id="amus:LMH87_002494"/>
<evidence type="ECO:0000313" key="2">
    <source>
        <dbReference type="EMBL" id="KAJ4148005.1"/>
    </source>
</evidence>
<feature type="signal peptide" evidence="1">
    <location>
        <begin position="1"/>
        <end position="23"/>
    </location>
</feature>
<gene>
    <name evidence="2" type="ORF">LMH87_002494</name>
</gene>
<name>A0A9W8Q6E1_AKAMU</name>
<evidence type="ECO:0000256" key="1">
    <source>
        <dbReference type="SAM" id="SignalP"/>
    </source>
</evidence>
<keyword evidence="1" id="KW-0732">Signal</keyword>